<gene>
    <name evidence="2" type="ORF">A3J43_01515</name>
</gene>
<dbReference type="Proteomes" id="UP000176604">
    <property type="component" value="Unassembled WGS sequence"/>
</dbReference>
<feature type="transmembrane region" description="Helical" evidence="1">
    <location>
        <begin position="487"/>
        <end position="508"/>
    </location>
</feature>
<accession>A0A1F7UJT7</accession>
<name>A0A1F7UJT7_9BACT</name>
<feature type="transmembrane region" description="Helical" evidence="1">
    <location>
        <begin position="171"/>
        <end position="191"/>
    </location>
</feature>
<feature type="transmembrane region" description="Helical" evidence="1">
    <location>
        <begin position="316"/>
        <end position="334"/>
    </location>
</feature>
<feature type="transmembrane region" description="Helical" evidence="1">
    <location>
        <begin position="290"/>
        <end position="309"/>
    </location>
</feature>
<feature type="transmembrane region" description="Helical" evidence="1">
    <location>
        <begin position="583"/>
        <end position="602"/>
    </location>
</feature>
<feature type="transmembrane region" description="Helical" evidence="1">
    <location>
        <begin position="242"/>
        <end position="263"/>
    </location>
</feature>
<feature type="transmembrane region" description="Helical" evidence="1">
    <location>
        <begin position="515"/>
        <end position="533"/>
    </location>
</feature>
<reference evidence="2 3" key="1">
    <citation type="journal article" date="2016" name="Nat. Commun.">
        <title>Thousands of microbial genomes shed light on interconnected biogeochemical processes in an aquifer system.</title>
        <authorList>
            <person name="Anantharaman K."/>
            <person name="Brown C.T."/>
            <person name="Hug L.A."/>
            <person name="Sharon I."/>
            <person name="Castelle C.J."/>
            <person name="Probst A.J."/>
            <person name="Thomas B.C."/>
            <person name="Singh A."/>
            <person name="Wilkins M.J."/>
            <person name="Karaoz U."/>
            <person name="Brodie E.L."/>
            <person name="Williams K.H."/>
            <person name="Hubbard S.S."/>
            <person name="Banfield J.F."/>
        </authorList>
    </citation>
    <scope>NUCLEOTIDE SEQUENCE [LARGE SCALE GENOMIC DNA]</scope>
</reference>
<dbReference type="AlphaFoldDB" id="A0A1F7UJT7"/>
<comment type="caution">
    <text evidence="2">The sequence shown here is derived from an EMBL/GenBank/DDBJ whole genome shotgun (WGS) entry which is preliminary data.</text>
</comment>
<proteinExistence type="predicted"/>
<keyword evidence="1" id="KW-0472">Membrane</keyword>
<feature type="transmembrane region" description="Helical" evidence="1">
    <location>
        <begin position="140"/>
        <end position="159"/>
    </location>
</feature>
<feature type="transmembrane region" description="Helical" evidence="1">
    <location>
        <begin position="23"/>
        <end position="43"/>
    </location>
</feature>
<protein>
    <submittedName>
        <fullName evidence="2">Uncharacterized protein</fullName>
    </submittedName>
</protein>
<feature type="transmembrane region" description="Helical" evidence="1">
    <location>
        <begin position="391"/>
        <end position="418"/>
    </location>
</feature>
<sequence>MFSAGTAGLTLAVLNILIWQSPWLGLTAGAVWIVGTVFLAGSFKREGAIEAHASLGLLTILCLIILAGSVSFYLGGFTDIHAAFLALILPAALLVIDGKRENSLVRGWLQQESGETGKRESKLRWEQNISWLRTHWMPRALIAAYGALYVFAVIAILNHQTDEAIRSPWEALPRSLFFIYFLLTFILFLLIRRGKMVWPHTKASRRLRGLGTASKAVSEAESRAAIPAQGELTASFEAAKPLYALLALHFFLSFSLALLVYRIGFGFDPFVHRATEIILANSGTITPKPYLYVGQYTLVVFLAKLLALPLALIDKWLLPILASLLAPSLIIFSFKKTFQLKPHHVLLATLSLLALPVYFIVTIPQPFANLLYLLLILLSLPYLSGRHIPLLLLWGLGITAFFIHAIAGIPALVYLTLITILSRPALRFRGFLMFVIPAAAALAIPGLVAVGNMLNGNGVPASDASIALPALVPHYLPFLSLAHTAELWHRALPLFFLSGAIAGTYLLWKHGRRGLTIVPWIVALSLAGSYLLLRSVNLSAIIVYERAEFTERILELFGITLLPLVLYALVLIWQRLCETPKKFIFASVVAAALTTIGWYYAYPRVDAFAKSRGFSVSQSDIDAVQWIENNAAGEPYVVLANQSVAAAALQEFGFKQYFLPPSCISEGTPMRVGGKASGPLDRDAEHMARSRAIAQQERRSAVSCAPLFYYPIPTSSPLYQYYLDMVYREASRATILQAMELAGVRRAYFVLNDYWLDSEKISARAAQDADETIKINSITIFVYSK</sequence>
<feature type="transmembrane region" description="Helical" evidence="1">
    <location>
        <begin position="430"/>
        <end position="450"/>
    </location>
</feature>
<feature type="transmembrane region" description="Helical" evidence="1">
    <location>
        <begin position="55"/>
        <end position="74"/>
    </location>
</feature>
<dbReference type="EMBL" id="MGEF01000029">
    <property type="protein sequence ID" value="OGL78529.1"/>
    <property type="molecule type" value="Genomic_DNA"/>
</dbReference>
<evidence type="ECO:0000313" key="3">
    <source>
        <dbReference type="Proteomes" id="UP000176604"/>
    </source>
</evidence>
<feature type="transmembrane region" description="Helical" evidence="1">
    <location>
        <begin position="80"/>
        <end position="96"/>
    </location>
</feature>
<evidence type="ECO:0000313" key="2">
    <source>
        <dbReference type="EMBL" id="OGL78529.1"/>
    </source>
</evidence>
<keyword evidence="1" id="KW-0812">Transmembrane</keyword>
<feature type="transmembrane region" description="Helical" evidence="1">
    <location>
        <begin position="367"/>
        <end position="385"/>
    </location>
</feature>
<keyword evidence="1" id="KW-1133">Transmembrane helix</keyword>
<feature type="transmembrane region" description="Helical" evidence="1">
    <location>
        <begin position="340"/>
        <end position="360"/>
    </location>
</feature>
<evidence type="ECO:0000256" key="1">
    <source>
        <dbReference type="SAM" id="Phobius"/>
    </source>
</evidence>
<organism evidence="2 3">
    <name type="scientific">Candidatus Uhrbacteria bacterium RIFCSPHIGHO2_12_FULL_54_23</name>
    <dbReference type="NCBI Taxonomy" id="1802397"/>
    <lineage>
        <taxon>Bacteria</taxon>
        <taxon>Candidatus Uhriibacteriota</taxon>
    </lineage>
</organism>
<feature type="transmembrane region" description="Helical" evidence="1">
    <location>
        <begin position="553"/>
        <end position="571"/>
    </location>
</feature>